<feature type="transmembrane region" description="Helical" evidence="1">
    <location>
        <begin position="161"/>
        <end position="182"/>
    </location>
</feature>
<comment type="function">
    <text evidence="1">Transfers mannose from Dol-P-mannose to Ser or Thr residues on proteins.</text>
</comment>
<comment type="pathway">
    <text evidence="1">Protein modification; protein glycosylation.</text>
</comment>
<protein>
    <recommendedName>
        <fullName evidence="1">Dolichyl-phosphate-mannose--protein mannosyltransferase</fullName>
        <ecNumber evidence="1">2.4.1.109</ecNumber>
    </recommendedName>
</protein>
<comment type="caution">
    <text evidence="3">The sequence shown here is derived from an EMBL/GenBank/DDBJ whole genome shotgun (WGS) entry which is preliminary data.</text>
</comment>
<feature type="domain" description="Protein O-mannosyl-transferase C-terminal four TM" evidence="2">
    <location>
        <begin position="1"/>
        <end position="200"/>
    </location>
</feature>
<dbReference type="EC" id="2.4.1.109" evidence="1"/>
<keyword evidence="1" id="KW-0328">Glycosyltransferase</keyword>
<comment type="subcellular location">
    <subcellularLocation>
        <location evidence="1">Endoplasmic reticulum membrane</location>
        <topology evidence="1">Multi-pass membrane protein</topology>
    </subcellularLocation>
</comment>
<dbReference type="Proteomes" id="UP000673691">
    <property type="component" value="Unassembled WGS sequence"/>
</dbReference>
<dbReference type="GO" id="GO:0005789">
    <property type="term" value="C:endoplasmic reticulum membrane"/>
    <property type="evidence" value="ECO:0007669"/>
    <property type="project" value="UniProtKB-SubCell"/>
</dbReference>
<feature type="transmembrane region" description="Helical" evidence="1">
    <location>
        <begin position="130"/>
        <end position="149"/>
    </location>
</feature>
<keyword evidence="1" id="KW-0472">Membrane</keyword>
<dbReference type="PANTHER" id="PTHR10050:SF46">
    <property type="entry name" value="PROTEIN O-MANNOSYL-TRANSFERASE 2"/>
    <property type="match status" value="1"/>
</dbReference>
<dbReference type="OrthoDB" id="5562995at2759"/>
<keyword evidence="1" id="KW-1133">Transmembrane helix</keyword>
<keyword evidence="1" id="KW-0256">Endoplasmic reticulum</keyword>
<comment type="similarity">
    <text evidence="1">Belongs to the glycosyltransferase 39 family.</text>
</comment>
<feature type="transmembrane region" description="Helical" evidence="1">
    <location>
        <begin position="100"/>
        <end position="118"/>
    </location>
</feature>
<organism evidence="3 4">
    <name type="scientific">Olpidium bornovanus</name>
    <dbReference type="NCBI Taxonomy" id="278681"/>
    <lineage>
        <taxon>Eukaryota</taxon>
        <taxon>Fungi</taxon>
        <taxon>Fungi incertae sedis</taxon>
        <taxon>Olpidiomycota</taxon>
        <taxon>Olpidiomycotina</taxon>
        <taxon>Olpidiomycetes</taxon>
        <taxon>Olpidiales</taxon>
        <taxon>Olpidiaceae</taxon>
        <taxon>Olpidium</taxon>
    </lineage>
</organism>
<dbReference type="InterPro" id="IPR032421">
    <property type="entry name" value="PMT_4TMC"/>
</dbReference>
<feature type="transmembrane region" description="Helical" evidence="1">
    <location>
        <begin position="60"/>
        <end position="79"/>
    </location>
</feature>
<evidence type="ECO:0000313" key="4">
    <source>
        <dbReference type="Proteomes" id="UP000673691"/>
    </source>
</evidence>
<evidence type="ECO:0000256" key="1">
    <source>
        <dbReference type="RuleBase" id="RU367007"/>
    </source>
</evidence>
<reference evidence="3 4" key="1">
    <citation type="journal article" name="Sci. Rep.">
        <title>Genome-scale phylogenetic analyses confirm Olpidium as the closest living zoosporic fungus to the non-flagellated, terrestrial fungi.</title>
        <authorList>
            <person name="Chang Y."/>
            <person name="Rochon D."/>
            <person name="Sekimoto S."/>
            <person name="Wang Y."/>
            <person name="Chovatia M."/>
            <person name="Sandor L."/>
            <person name="Salamov A."/>
            <person name="Grigoriev I.V."/>
            <person name="Stajich J.E."/>
            <person name="Spatafora J.W."/>
        </authorList>
    </citation>
    <scope>NUCLEOTIDE SEQUENCE [LARGE SCALE GENOMIC DNA]</scope>
    <source>
        <strain evidence="3">S191</strain>
    </source>
</reference>
<evidence type="ECO:0000259" key="2">
    <source>
        <dbReference type="Pfam" id="PF16192"/>
    </source>
</evidence>
<dbReference type="InterPro" id="IPR027005">
    <property type="entry name" value="PMT-like"/>
</dbReference>
<dbReference type="AlphaFoldDB" id="A0A8H7ZSN6"/>
<comment type="catalytic activity">
    <reaction evidence="1">
        <text>a di-trans,poly-cis-dolichyl beta-D-mannosyl phosphate + L-seryl-[protein] = 3-O-(alpha-D-mannosyl)-L-seryl-[protein] + a di-trans,poly-cis-dolichyl phosphate + H(+)</text>
        <dbReference type="Rhea" id="RHEA:17377"/>
        <dbReference type="Rhea" id="RHEA-COMP:9863"/>
        <dbReference type="Rhea" id="RHEA-COMP:13546"/>
        <dbReference type="Rhea" id="RHEA-COMP:19498"/>
        <dbReference type="Rhea" id="RHEA-COMP:19501"/>
        <dbReference type="ChEBI" id="CHEBI:15378"/>
        <dbReference type="ChEBI" id="CHEBI:29999"/>
        <dbReference type="ChEBI" id="CHEBI:57683"/>
        <dbReference type="ChEBI" id="CHEBI:58211"/>
        <dbReference type="ChEBI" id="CHEBI:137321"/>
        <dbReference type="EC" id="2.4.1.109"/>
    </reaction>
</comment>
<proteinExistence type="inferred from homology"/>
<sequence>MMTSNNALIPDQDKDDILTSSPWQWPFALVGLRMCSWADDVIKYYLLGSPAVWWSASTSLIAYLGVTSHLSSVFVFIQLAGHTLDFRRVVTGLLDEWSHFIYVGKTLAAGWLLHYIPFCIMGRVTYLHHYFPALYFSVIMVPFLMDHAASRLQMSDRSRQLMFCTAAAVVFAVFWWFSPIAFGMNFPILQLKGRKWLSTWNIVD</sequence>
<gene>
    <name evidence="3" type="ORF">BJ554DRAFT_1481</name>
</gene>
<accession>A0A8H7ZSN6</accession>
<dbReference type="GO" id="GO:0004169">
    <property type="term" value="F:dolichyl-phosphate-mannose-protein mannosyltransferase activity"/>
    <property type="evidence" value="ECO:0007669"/>
    <property type="project" value="UniProtKB-UniRule"/>
</dbReference>
<dbReference type="EMBL" id="JAEFCI010008662">
    <property type="protein sequence ID" value="KAG5458313.1"/>
    <property type="molecule type" value="Genomic_DNA"/>
</dbReference>
<dbReference type="UniPathway" id="UPA00378"/>
<name>A0A8H7ZSN6_9FUNG</name>
<keyword evidence="4" id="KW-1185">Reference proteome</keyword>
<comment type="caution">
    <text evidence="1">Lacks conserved residue(s) required for the propagation of feature annotation.</text>
</comment>
<comment type="catalytic activity">
    <reaction evidence="1">
        <text>a di-trans,poly-cis-dolichyl beta-D-mannosyl phosphate + L-threonyl-[protein] = 3-O-(alpha-D-mannosyl)-L-threonyl-[protein] + a di-trans,poly-cis-dolichyl phosphate + H(+)</text>
        <dbReference type="Rhea" id="RHEA:53396"/>
        <dbReference type="Rhea" id="RHEA-COMP:11060"/>
        <dbReference type="Rhea" id="RHEA-COMP:13547"/>
        <dbReference type="Rhea" id="RHEA-COMP:19498"/>
        <dbReference type="Rhea" id="RHEA-COMP:19501"/>
        <dbReference type="ChEBI" id="CHEBI:15378"/>
        <dbReference type="ChEBI" id="CHEBI:30013"/>
        <dbReference type="ChEBI" id="CHEBI:57683"/>
        <dbReference type="ChEBI" id="CHEBI:58211"/>
        <dbReference type="ChEBI" id="CHEBI:137323"/>
        <dbReference type="EC" id="2.4.1.109"/>
    </reaction>
</comment>
<evidence type="ECO:0000313" key="3">
    <source>
        <dbReference type="EMBL" id="KAG5458313.1"/>
    </source>
</evidence>
<dbReference type="PANTHER" id="PTHR10050">
    <property type="entry name" value="DOLICHYL-PHOSPHATE-MANNOSE--PROTEIN MANNOSYLTRANSFERASE"/>
    <property type="match status" value="1"/>
</dbReference>
<keyword evidence="1" id="KW-0812">Transmembrane</keyword>
<dbReference type="Pfam" id="PF16192">
    <property type="entry name" value="PMT_4TMC"/>
    <property type="match status" value="1"/>
</dbReference>
<keyword evidence="1" id="KW-0808">Transferase</keyword>